<dbReference type="InterPro" id="IPR004036">
    <property type="entry name" value="Endonuclease-III-like_CS2"/>
</dbReference>
<dbReference type="AlphaFoldDB" id="A0A1X7HIZ6"/>
<dbReference type="PROSITE" id="PS01155">
    <property type="entry name" value="ENDONUCLEASE_III_2"/>
    <property type="match status" value="1"/>
</dbReference>
<keyword evidence="3 12" id="KW-0479">Metal-binding</keyword>
<dbReference type="GO" id="GO:0003677">
    <property type="term" value="F:DNA binding"/>
    <property type="evidence" value="ECO:0007669"/>
    <property type="project" value="UniProtKB-UniRule"/>
</dbReference>
<keyword evidence="14" id="KW-0255">Endonuclease</keyword>
<evidence type="ECO:0000313" key="15">
    <source>
        <dbReference type="Proteomes" id="UP000192940"/>
    </source>
</evidence>
<dbReference type="Pfam" id="PF00730">
    <property type="entry name" value="HhH-GPD"/>
    <property type="match status" value="1"/>
</dbReference>
<dbReference type="Gene3D" id="1.10.340.30">
    <property type="entry name" value="Hypothetical protein, domain 2"/>
    <property type="match status" value="1"/>
</dbReference>
<protein>
    <recommendedName>
        <fullName evidence="12">Endonuclease III</fullName>
        <ecNumber evidence="12">4.2.99.18</ecNumber>
    </recommendedName>
    <alternativeName>
        <fullName evidence="12">DNA-(apurinic or apyrimidinic site) lyase</fullName>
    </alternativeName>
</protein>
<evidence type="ECO:0000256" key="3">
    <source>
        <dbReference type="ARBA" id="ARBA00022723"/>
    </source>
</evidence>
<evidence type="ECO:0000256" key="5">
    <source>
        <dbReference type="ARBA" id="ARBA00022801"/>
    </source>
</evidence>
<dbReference type="FunFam" id="1.10.1670.10:FF:000001">
    <property type="entry name" value="Endonuclease III"/>
    <property type="match status" value="1"/>
</dbReference>
<comment type="cofactor">
    <cofactor evidence="12">
        <name>[4Fe-4S] cluster</name>
        <dbReference type="ChEBI" id="CHEBI:49883"/>
    </cofactor>
    <text evidence="12">Binds 1 [4Fe-4S] cluster.</text>
</comment>
<dbReference type="Gene3D" id="1.10.1670.10">
    <property type="entry name" value="Helix-hairpin-Helix base-excision DNA repair enzymes (C-terminal)"/>
    <property type="match status" value="1"/>
</dbReference>
<dbReference type="Proteomes" id="UP000192940">
    <property type="component" value="Chromosome I"/>
</dbReference>
<evidence type="ECO:0000256" key="6">
    <source>
        <dbReference type="ARBA" id="ARBA00023004"/>
    </source>
</evidence>
<dbReference type="GO" id="GO:0019104">
    <property type="term" value="F:DNA N-glycosylase activity"/>
    <property type="evidence" value="ECO:0007669"/>
    <property type="project" value="UniProtKB-UniRule"/>
</dbReference>
<dbReference type="EC" id="4.2.99.18" evidence="12"/>
<dbReference type="GO" id="GO:0006285">
    <property type="term" value="P:base-excision repair, AP site formation"/>
    <property type="evidence" value="ECO:0007669"/>
    <property type="project" value="TreeGrafter"/>
</dbReference>
<evidence type="ECO:0000256" key="10">
    <source>
        <dbReference type="ARBA" id="ARBA00023239"/>
    </source>
</evidence>
<dbReference type="CDD" id="cd00056">
    <property type="entry name" value="ENDO3c"/>
    <property type="match status" value="1"/>
</dbReference>
<dbReference type="GO" id="GO:0051539">
    <property type="term" value="F:4 iron, 4 sulfur cluster binding"/>
    <property type="evidence" value="ECO:0007669"/>
    <property type="project" value="UniProtKB-UniRule"/>
</dbReference>
<keyword evidence="6 12" id="KW-0408">Iron</keyword>
<feature type="binding site" evidence="12">
    <location>
        <position position="195"/>
    </location>
    <ligand>
        <name>[4Fe-4S] cluster</name>
        <dbReference type="ChEBI" id="CHEBI:49883"/>
    </ligand>
</feature>
<keyword evidence="11 12" id="KW-0326">Glycosidase</keyword>
<evidence type="ECO:0000256" key="4">
    <source>
        <dbReference type="ARBA" id="ARBA00022763"/>
    </source>
</evidence>
<dbReference type="RefSeq" id="WP_208914469.1">
    <property type="nucleotide sequence ID" value="NZ_LT840184.1"/>
</dbReference>
<dbReference type="PANTHER" id="PTHR10359:SF18">
    <property type="entry name" value="ENDONUCLEASE III"/>
    <property type="match status" value="1"/>
</dbReference>
<dbReference type="HAMAP" id="MF_00942">
    <property type="entry name" value="Nth"/>
    <property type="match status" value="1"/>
</dbReference>
<comment type="similarity">
    <text evidence="1 12">Belongs to the Nth/MutY family.</text>
</comment>
<keyword evidence="14" id="KW-0540">Nuclease</keyword>
<dbReference type="InterPro" id="IPR011257">
    <property type="entry name" value="DNA_glycosylase"/>
</dbReference>
<dbReference type="SMART" id="SM00478">
    <property type="entry name" value="ENDO3c"/>
    <property type="match status" value="1"/>
</dbReference>
<dbReference type="GO" id="GO:0140078">
    <property type="term" value="F:class I DNA-(apurinic or apyrimidinic site) endonuclease activity"/>
    <property type="evidence" value="ECO:0007669"/>
    <property type="project" value="UniProtKB-EC"/>
</dbReference>
<organism evidence="14 15">
    <name type="scientific">Paenibacillus uliginis N3/975</name>
    <dbReference type="NCBI Taxonomy" id="1313296"/>
    <lineage>
        <taxon>Bacteria</taxon>
        <taxon>Bacillati</taxon>
        <taxon>Bacillota</taxon>
        <taxon>Bacilli</taxon>
        <taxon>Bacillales</taxon>
        <taxon>Paenibacillaceae</taxon>
        <taxon>Paenibacillus</taxon>
    </lineage>
</organism>
<comment type="catalytic activity">
    <reaction evidence="12">
        <text>2'-deoxyribonucleotide-(2'-deoxyribose 5'-phosphate)-2'-deoxyribonucleotide-DNA = a 3'-end 2'-deoxyribonucleotide-(2,3-dehydro-2,3-deoxyribose 5'-phosphate)-DNA + a 5'-end 5'-phospho-2'-deoxyribonucleoside-DNA + H(+)</text>
        <dbReference type="Rhea" id="RHEA:66592"/>
        <dbReference type="Rhea" id="RHEA-COMP:13180"/>
        <dbReference type="Rhea" id="RHEA-COMP:16897"/>
        <dbReference type="Rhea" id="RHEA-COMP:17067"/>
        <dbReference type="ChEBI" id="CHEBI:15378"/>
        <dbReference type="ChEBI" id="CHEBI:136412"/>
        <dbReference type="ChEBI" id="CHEBI:157695"/>
        <dbReference type="ChEBI" id="CHEBI:167181"/>
        <dbReference type="EC" id="4.2.99.18"/>
    </reaction>
</comment>
<keyword evidence="2 12" id="KW-0004">4Fe-4S</keyword>
<evidence type="ECO:0000256" key="12">
    <source>
        <dbReference type="HAMAP-Rule" id="MF_00942"/>
    </source>
</evidence>
<dbReference type="InterPro" id="IPR003651">
    <property type="entry name" value="Endonuclease3_FeS-loop_motif"/>
</dbReference>
<dbReference type="EMBL" id="LT840184">
    <property type="protein sequence ID" value="SMF87146.1"/>
    <property type="molecule type" value="Genomic_DNA"/>
</dbReference>
<sequence length="228" mass="26073">MNSATVRHILDTMENMFPDAHCELLHENAFELTIAVLLSAQCSDATVNKVTKDLFQKYKTPQDYVSVSIEELEQDIRRIGLYRNKAKHIHNLCRILIEQYGGDVPEAHDELVKLPGVGRKTANVVVSNAFGVPAIAVDTHVERVSKRLGLVGWDDSVLEVEKKLMKRIPREEWTLTHHRLIFFGRYHCKAQNPQCQVCPLLDVCREGKKRMKTSKVRKNKEQTATSKK</sequence>
<reference evidence="14 15" key="1">
    <citation type="submission" date="2017-04" db="EMBL/GenBank/DDBJ databases">
        <authorList>
            <person name="Afonso C.L."/>
            <person name="Miller P.J."/>
            <person name="Scott M.A."/>
            <person name="Spackman E."/>
            <person name="Goraichik I."/>
            <person name="Dimitrov K.M."/>
            <person name="Suarez D.L."/>
            <person name="Swayne D.E."/>
        </authorList>
    </citation>
    <scope>NUCLEOTIDE SEQUENCE [LARGE SCALE GENOMIC DNA]</scope>
    <source>
        <strain evidence="14 15">N3/975</strain>
    </source>
</reference>
<evidence type="ECO:0000313" key="14">
    <source>
        <dbReference type="EMBL" id="SMF87146.1"/>
    </source>
</evidence>
<evidence type="ECO:0000256" key="11">
    <source>
        <dbReference type="ARBA" id="ARBA00023295"/>
    </source>
</evidence>
<keyword evidence="8 12" id="KW-0238">DNA-binding</keyword>
<evidence type="ECO:0000256" key="1">
    <source>
        <dbReference type="ARBA" id="ARBA00008343"/>
    </source>
</evidence>
<name>A0A1X7HIZ6_9BACL</name>
<dbReference type="InterPro" id="IPR003265">
    <property type="entry name" value="HhH-GPD_domain"/>
</dbReference>
<evidence type="ECO:0000256" key="8">
    <source>
        <dbReference type="ARBA" id="ARBA00023125"/>
    </source>
</evidence>
<dbReference type="InterPro" id="IPR000445">
    <property type="entry name" value="HhH_motif"/>
</dbReference>
<evidence type="ECO:0000259" key="13">
    <source>
        <dbReference type="SMART" id="SM00478"/>
    </source>
</evidence>
<keyword evidence="4 12" id="KW-0227">DNA damage</keyword>
<dbReference type="SUPFAM" id="SSF48150">
    <property type="entry name" value="DNA-glycosylase"/>
    <property type="match status" value="1"/>
</dbReference>
<proteinExistence type="inferred from homology"/>
<keyword evidence="10 12" id="KW-0456">Lyase</keyword>
<keyword evidence="7 12" id="KW-0411">Iron-sulfur</keyword>
<evidence type="ECO:0000256" key="2">
    <source>
        <dbReference type="ARBA" id="ARBA00022485"/>
    </source>
</evidence>
<keyword evidence="15" id="KW-1185">Reference proteome</keyword>
<dbReference type="STRING" id="1313296.SAMN05661091_3638"/>
<gene>
    <name evidence="12" type="primary">nth</name>
    <name evidence="14" type="ORF">SAMN05661091_3638</name>
</gene>
<dbReference type="InterPro" id="IPR005759">
    <property type="entry name" value="Nth"/>
</dbReference>
<dbReference type="FunFam" id="1.10.340.30:FF:000001">
    <property type="entry name" value="Endonuclease III"/>
    <property type="match status" value="1"/>
</dbReference>
<dbReference type="Pfam" id="PF10576">
    <property type="entry name" value="EndIII_4Fe-2S"/>
    <property type="match status" value="1"/>
</dbReference>
<dbReference type="NCBIfam" id="TIGR01083">
    <property type="entry name" value="nth"/>
    <property type="match status" value="1"/>
</dbReference>
<keyword evidence="5 12" id="KW-0378">Hydrolase</keyword>
<accession>A0A1X7HIZ6</accession>
<dbReference type="SMART" id="SM00525">
    <property type="entry name" value="FES"/>
    <property type="match status" value="1"/>
</dbReference>
<dbReference type="PANTHER" id="PTHR10359">
    <property type="entry name" value="A/G-SPECIFIC ADENINE GLYCOSYLASE/ENDONUCLEASE III"/>
    <property type="match status" value="1"/>
</dbReference>
<feature type="domain" description="HhH-GPD" evidence="13">
    <location>
        <begin position="38"/>
        <end position="186"/>
    </location>
</feature>
<dbReference type="InterPro" id="IPR023170">
    <property type="entry name" value="HhH_base_excis_C"/>
</dbReference>
<feature type="binding site" evidence="12">
    <location>
        <position position="198"/>
    </location>
    <ligand>
        <name>[4Fe-4S] cluster</name>
        <dbReference type="ChEBI" id="CHEBI:49883"/>
    </ligand>
</feature>
<dbReference type="PIRSF" id="PIRSF001435">
    <property type="entry name" value="Nth"/>
    <property type="match status" value="1"/>
</dbReference>
<feature type="binding site" evidence="12">
    <location>
        <position position="204"/>
    </location>
    <ligand>
        <name>[4Fe-4S] cluster</name>
        <dbReference type="ChEBI" id="CHEBI:49883"/>
    </ligand>
</feature>
<evidence type="ECO:0000256" key="7">
    <source>
        <dbReference type="ARBA" id="ARBA00023014"/>
    </source>
</evidence>
<dbReference type="Pfam" id="PF00633">
    <property type="entry name" value="HHH"/>
    <property type="match status" value="1"/>
</dbReference>
<feature type="binding site" evidence="12">
    <location>
        <position position="188"/>
    </location>
    <ligand>
        <name>[4Fe-4S] cluster</name>
        <dbReference type="ChEBI" id="CHEBI:49883"/>
    </ligand>
</feature>
<comment type="function">
    <text evidence="12">DNA repair enzyme that has both DNA N-glycosylase activity and AP-lyase activity. The DNA N-glycosylase activity releases various damaged pyrimidines from DNA by cleaving the N-glycosidic bond, leaving an AP (apurinic/apyrimidinic) site. The AP-lyase activity cleaves the phosphodiester bond 3' to the AP site by a beta-elimination, leaving a 3'-terminal unsaturated sugar and a product with a terminal 5'-phosphate.</text>
</comment>
<evidence type="ECO:0000256" key="9">
    <source>
        <dbReference type="ARBA" id="ARBA00023204"/>
    </source>
</evidence>
<dbReference type="GO" id="GO:0046872">
    <property type="term" value="F:metal ion binding"/>
    <property type="evidence" value="ECO:0007669"/>
    <property type="project" value="UniProtKB-KW"/>
</dbReference>
<keyword evidence="9 12" id="KW-0234">DNA repair</keyword>